<proteinExistence type="predicted"/>
<evidence type="ECO:0000313" key="1">
    <source>
        <dbReference type="EMBL" id="MPC38331.1"/>
    </source>
</evidence>
<name>A0A5B7EUH2_PORTR</name>
<dbReference type="AlphaFoldDB" id="A0A5B7EUH2"/>
<gene>
    <name evidence="1" type="ORF">E2C01_031836</name>
</gene>
<dbReference type="Proteomes" id="UP000324222">
    <property type="component" value="Unassembled WGS sequence"/>
</dbReference>
<protein>
    <submittedName>
        <fullName evidence="1">Uncharacterized protein</fullName>
    </submittedName>
</protein>
<organism evidence="1 2">
    <name type="scientific">Portunus trituberculatus</name>
    <name type="common">Swimming crab</name>
    <name type="synonym">Neptunus trituberculatus</name>
    <dbReference type="NCBI Taxonomy" id="210409"/>
    <lineage>
        <taxon>Eukaryota</taxon>
        <taxon>Metazoa</taxon>
        <taxon>Ecdysozoa</taxon>
        <taxon>Arthropoda</taxon>
        <taxon>Crustacea</taxon>
        <taxon>Multicrustacea</taxon>
        <taxon>Malacostraca</taxon>
        <taxon>Eumalacostraca</taxon>
        <taxon>Eucarida</taxon>
        <taxon>Decapoda</taxon>
        <taxon>Pleocyemata</taxon>
        <taxon>Brachyura</taxon>
        <taxon>Eubrachyura</taxon>
        <taxon>Portunoidea</taxon>
        <taxon>Portunidae</taxon>
        <taxon>Portuninae</taxon>
        <taxon>Portunus</taxon>
    </lineage>
</organism>
<comment type="caution">
    <text evidence="1">The sequence shown here is derived from an EMBL/GenBank/DDBJ whole genome shotgun (WGS) entry which is preliminary data.</text>
</comment>
<reference evidence="1 2" key="1">
    <citation type="submission" date="2019-05" db="EMBL/GenBank/DDBJ databases">
        <title>Another draft genome of Portunus trituberculatus and its Hox gene families provides insights of decapod evolution.</title>
        <authorList>
            <person name="Jeong J.-H."/>
            <person name="Song I."/>
            <person name="Kim S."/>
            <person name="Choi T."/>
            <person name="Kim D."/>
            <person name="Ryu S."/>
            <person name="Kim W."/>
        </authorList>
    </citation>
    <scope>NUCLEOTIDE SEQUENCE [LARGE SCALE GENOMIC DNA]</scope>
    <source>
        <tissue evidence="1">Muscle</tissue>
    </source>
</reference>
<dbReference type="EMBL" id="VSRR010004039">
    <property type="protein sequence ID" value="MPC38331.1"/>
    <property type="molecule type" value="Genomic_DNA"/>
</dbReference>
<keyword evidence="2" id="KW-1185">Reference proteome</keyword>
<accession>A0A5B7EUH2</accession>
<sequence>MDGRRSEAARQCIAACGGCVLCIYCVSAVSTTLCCVFCVVQWSGDSAAGDAACGGVLHCLVQRVRGRSEPRVVVHAGSGCRVLHSPLIAVRGGNEVRRRAPHRHPSAQVSSVHLWYYQGLRSAVVGRE</sequence>
<evidence type="ECO:0000313" key="2">
    <source>
        <dbReference type="Proteomes" id="UP000324222"/>
    </source>
</evidence>